<dbReference type="InterPro" id="IPR036259">
    <property type="entry name" value="MFS_trans_sf"/>
</dbReference>
<feature type="transmembrane region" description="Helical" evidence="10">
    <location>
        <begin position="166"/>
        <end position="183"/>
    </location>
</feature>
<feature type="transmembrane region" description="Helical" evidence="10">
    <location>
        <begin position="437"/>
        <end position="464"/>
    </location>
</feature>
<feature type="compositionally biased region" description="Basic and acidic residues" evidence="9">
    <location>
        <begin position="7"/>
        <end position="19"/>
    </location>
</feature>
<evidence type="ECO:0000256" key="9">
    <source>
        <dbReference type="SAM" id="MobiDB-lite"/>
    </source>
</evidence>
<dbReference type="PROSITE" id="PS50850">
    <property type="entry name" value="MFS"/>
    <property type="match status" value="1"/>
</dbReference>
<comment type="similarity">
    <text evidence="2 8">Belongs to the major facilitator superfamily. Sugar transporter (TC 2.A.1.1) family.</text>
</comment>
<dbReference type="InterPro" id="IPR020846">
    <property type="entry name" value="MFS_dom"/>
</dbReference>
<organism evidence="12 13">
    <name type="scientific">Talaromyces proteolyticus</name>
    <dbReference type="NCBI Taxonomy" id="1131652"/>
    <lineage>
        <taxon>Eukaryota</taxon>
        <taxon>Fungi</taxon>
        <taxon>Dikarya</taxon>
        <taxon>Ascomycota</taxon>
        <taxon>Pezizomycotina</taxon>
        <taxon>Eurotiomycetes</taxon>
        <taxon>Eurotiomycetidae</taxon>
        <taxon>Eurotiales</taxon>
        <taxon>Trichocomaceae</taxon>
        <taxon>Talaromyces</taxon>
        <taxon>Talaromyces sect. Bacilispori</taxon>
    </lineage>
</organism>
<feature type="transmembrane region" description="Helical" evidence="10">
    <location>
        <begin position="512"/>
        <end position="528"/>
    </location>
</feature>
<feature type="transmembrane region" description="Helical" evidence="10">
    <location>
        <begin position="382"/>
        <end position="402"/>
    </location>
</feature>
<dbReference type="SUPFAM" id="SSF103473">
    <property type="entry name" value="MFS general substrate transporter"/>
    <property type="match status" value="1"/>
</dbReference>
<reference evidence="12" key="1">
    <citation type="submission" date="2021-12" db="EMBL/GenBank/DDBJ databases">
        <title>Convergent genome expansion in fungi linked to evolution of root-endophyte symbiosis.</title>
        <authorList>
            <consortium name="DOE Joint Genome Institute"/>
            <person name="Ke Y.-H."/>
            <person name="Bonito G."/>
            <person name="Liao H.-L."/>
            <person name="Looney B."/>
            <person name="Rojas-Flechas A."/>
            <person name="Nash J."/>
            <person name="Hameed K."/>
            <person name="Schadt C."/>
            <person name="Martin F."/>
            <person name="Crous P.W."/>
            <person name="Miettinen O."/>
            <person name="Magnuson J.K."/>
            <person name="Labbe J."/>
            <person name="Jacobson D."/>
            <person name="Doktycz M.J."/>
            <person name="Veneault-Fourrey C."/>
            <person name="Kuo A."/>
            <person name="Mondo S."/>
            <person name="Calhoun S."/>
            <person name="Riley R."/>
            <person name="Ohm R."/>
            <person name="LaButti K."/>
            <person name="Andreopoulos B."/>
            <person name="Pangilinan J."/>
            <person name="Nolan M."/>
            <person name="Tritt A."/>
            <person name="Clum A."/>
            <person name="Lipzen A."/>
            <person name="Daum C."/>
            <person name="Barry K."/>
            <person name="Grigoriev I.V."/>
            <person name="Vilgalys R."/>
        </authorList>
    </citation>
    <scope>NUCLEOTIDE SEQUENCE</scope>
    <source>
        <strain evidence="12">PMI_201</strain>
    </source>
</reference>
<evidence type="ECO:0000256" key="7">
    <source>
        <dbReference type="ARBA" id="ARBA00023136"/>
    </source>
</evidence>
<evidence type="ECO:0000256" key="8">
    <source>
        <dbReference type="RuleBase" id="RU003346"/>
    </source>
</evidence>
<proteinExistence type="inferred from homology"/>
<evidence type="ECO:0000259" key="11">
    <source>
        <dbReference type="PROSITE" id="PS50850"/>
    </source>
</evidence>
<accession>A0AAD4KEV9</accession>
<dbReference type="GeneID" id="70247777"/>
<evidence type="ECO:0000256" key="1">
    <source>
        <dbReference type="ARBA" id="ARBA00004141"/>
    </source>
</evidence>
<evidence type="ECO:0000313" key="13">
    <source>
        <dbReference type="Proteomes" id="UP001201262"/>
    </source>
</evidence>
<dbReference type="FunFam" id="1.20.1250.20:FF:000254">
    <property type="entry name" value="MAL31p Maltose permease"/>
    <property type="match status" value="1"/>
</dbReference>
<name>A0AAD4KEV9_9EURO</name>
<keyword evidence="4" id="KW-0762">Sugar transport</keyword>
<dbReference type="NCBIfam" id="TIGR00879">
    <property type="entry name" value="SP"/>
    <property type="match status" value="1"/>
</dbReference>
<keyword evidence="6 10" id="KW-1133">Transmembrane helix</keyword>
<feature type="transmembrane region" description="Helical" evidence="10">
    <location>
        <begin position="348"/>
        <end position="370"/>
    </location>
</feature>
<keyword evidence="13" id="KW-1185">Reference proteome</keyword>
<protein>
    <submittedName>
        <fullName evidence="12">Maltose permease</fullName>
    </submittedName>
</protein>
<dbReference type="InterPro" id="IPR050360">
    <property type="entry name" value="MFS_Sugar_Transporters"/>
</dbReference>
<comment type="caution">
    <text evidence="12">The sequence shown here is derived from an EMBL/GenBank/DDBJ whole genome shotgun (WGS) entry which is preliminary data.</text>
</comment>
<gene>
    <name evidence="12" type="ORF">BGW36DRAFT_390518</name>
</gene>
<dbReference type="GO" id="GO:0016020">
    <property type="term" value="C:membrane"/>
    <property type="evidence" value="ECO:0007669"/>
    <property type="project" value="UniProtKB-SubCell"/>
</dbReference>
<comment type="subcellular location">
    <subcellularLocation>
        <location evidence="1">Membrane</location>
        <topology evidence="1">Multi-pass membrane protein</topology>
    </subcellularLocation>
</comment>
<keyword evidence="7 10" id="KW-0472">Membrane</keyword>
<feature type="transmembrane region" description="Helical" evidence="10">
    <location>
        <begin position="411"/>
        <end position="431"/>
    </location>
</feature>
<evidence type="ECO:0000256" key="6">
    <source>
        <dbReference type="ARBA" id="ARBA00022989"/>
    </source>
</evidence>
<keyword evidence="5 10" id="KW-0812">Transmembrane</keyword>
<dbReference type="Gene3D" id="1.20.1250.20">
    <property type="entry name" value="MFS general substrate transporter like domains"/>
    <property type="match status" value="1"/>
</dbReference>
<dbReference type="Pfam" id="PF00083">
    <property type="entry name" value="Sugar_tr"/>
    <property type="match status" value="1"/>
</dbReference>
<dbReference type="RefSeq" id="XP_046066568.1">
    <property type="nucleotide sequence ID" value="XM_046217490.1"/>
</dbReference>
<evidence type="ECO:0000256" key="3">
    <source>
        <dbReference type="ARBA" id="ARBA00022448"/>
    </source>
</evidence>
<dbReference type="EMBL" id="JAJTJA010000014">
    <property type="protein sequence ID" value="KAH8690285.1"/>
    <property type="molecule type" value="Genomic_DNA"/>
</dbReference>
<dbReference type="PANTHER" id="PTHR48022:SF5">
    <property type="entry name" value="ALPHA-GLUCOSIDES PERMEASE MPH2-RELATED"/>
    <property type="match status" value="1"/>
</dbReference>
<dbReference type="InterPro" id="IPR003663">
    <property type="entry name" value="Sugar/inositol_transpt"/>
</dbReference>
<evidence type="ECO:0000256" key="10">
    <source>
        <dbReference type="SAM" id="Phobius"/>
    </source>
</evidence>
<dbReference type="GO" id="GO:0005351">
    <property type="term" value="F:carbohydrate:proton symporter activity"/>
    <property type="evidence" value="ECO:0007669"/>
    <property type="project" value="TreeGrafter"/>
</dbReference>
<keyword evidence="3 8" id="KW-0813">Transport</keyword>
<evidence type="ECO:0000313" key="12">
    <source>
        <dbReference type="EMBL" id="KAH8690285.1"/>
    </source>
</evidence>
<feature type="region of interest" description="Disordered" evidence="9">
    <location>
        <begin position="7"/>
        <end position="29"/>
    </location>
</feature>
<feature type="transmembrane region" description="Helical" evidence="10">
    <location>
        <begin position="85"/>
        <end position="112"/>
    </location>
</feature>
<dbReference type="PANTHER" id="PTHR48022">
    <property type="entry name" value="PLASTIDIC GLUCOSE TRANSPORTER 4"/>
    <property type="match status" value="1"/>
</dbReference>
<dbReference type="Proteomes" id="UP001201262">
    <property type="component" value="Unassembled WGS sequence"/>
</dbReference>
<dbReference type="InterPro" id="IPR005828">
    <property type="entry name" value="MFS_sugar_transport-like"/>
</dbReference>
<feature type="transmembrane region" description="Helical" evidence="10">
    <location>
        <begin position="223"/>
        <end position="242"/>
    </location>
</feature>
<dbReference type="AlphaFoldDB" id="A0AAD4KEV9"/>
<evidence type="ECO:0000256" key="5">
    <source>
        <dbReference type="ARBA" id="ARBA00022692"/>
    </source>
</evidence>
<evidence type="ECO:0000256" key="2">
    <source>
        <dbReference type="ARBA" id="ARBA00010992"/>
    </source>
</evidence>
<evidence type="ECO:0000256" key="4">
    <source>
        <dbReference type="ARBA" id="ARBA00022597"/>
    </source>
</evidence>
<feature type="transmembrane region" description="Helical" evidence="10">
    <location>
        <begin position="189"/>
        <end position="211"/>
    </location>
</feature>
<sequence>MASFHILDHQSQKMDEKAQPHPIEQELSASSTGLQTDSIGFDDEHLALMSNLVPNLSDMIKRARRAALFEHQMTNLTAFKLYPKAIFFSFIFSLAIVMDGYDTSLLSSLYAYPEFQRRFGEKLVNGTYSITSSWQSGLQNGTQAGQILGLMFAGAIADRFGYRRTMFTALTLVIGFVFVLFFATNVQMLFAGEFLCGLPWGMFQILTTTYAADVSPVVLKPYLTTYVNLCWVTGQFISAGVLRGFLSRPDEWAWRIPYAIQWAWPIPILVGVSFAPESPWWLVRHGREEEARRSLLRLSSATARADSGYDVDDAIALIILTDAQEKVVRRGTSYLDCFKGVDLRRTEITCCVWMIQVFCGISFAGNVTYFLQQVGFDNNQSFSFGLGVNGIAWIGTISSWLVMQRVGRRSLYVYGLGVMLIVLTMIGFLAIPTNTPAINYASVALMMIYVFAYDITVGPVGYCLVSEIPSTRLRIKTATLARNAYNLSSIGANFLNPPILNPTAWNLKGKGGFIWAGLCLLCFAWSLLRLPEPKGRTPAEIDVLFDRKISARHFASVPVDLFRSASYCLTMERSRSEKSSH</sequence>
<feature type="domain" description="Major facilitator superfamily (MFS) profile" evidence="11">
    <location>
        <begin position="88"/>
        <end position="534"/>
    </location>
</feature>